<dbReference type="InterPro" id="IPR005152">
    <property type="entry name" value="Lipase_secreted"/>
</dbReference>
<dbReference type="Proteomes" id="UP001295463">
    <property type="component" value="Chromosome"/>
</dbReference>
<dbReference type="Gene3D" id="1.10.260.160">
    <property type="match status" value="1"/>
</dbReference>
<accession>A0ABM9D9B7</accession>
<dbReference type="SUPFAM" id="SSF53474">
    <property type="entry name" value="alpha/beta-Hydrolases"/>
    <property type="match status" value="1"/>
</dbReference>
<protein>
    <submittedName>
        <fullName evidence="2">Uncharacterized protein</fullName>
    </submittedName>
</protein>
<dbReference type="EMBL" id="OW150024">
    <property type="protein sequence ID" value="CAH2031831.1"/>
    <property type="molecule type" value="Genomic_DNA"/>
</dbReference>
<dbReference type="Gene3D" id="3.40.50.1820">
    <property type="entry name" value="alpha/beta hydrolase"/>
    <property type="match status" value="1"/>
</dbReference>
<feature type="chain" id="PRO_5046615272" evidence="1">
    <location>
        <begin position="24"/>
        <end position="412"/>
    </location>
</feature>
<proteinExistence type="predicted"/>
<gene>
    <name evidence="2" type="ORF">GEAMG1_1996</name>
</gene>
<sequence length="412" mass="45520">MARFVWGMVAALLMALPAAPVSAAGGAAVTLANGVSYQLLGSYDVARLNRIGTTELQEFKTIKSDLVLAPARNGVKLYRVSYRTVIPEQENRPVEVAGLIAVPDRAAASYPLVSYQHGTVFTRNEVPSFPEQSMETRVMIAQFAGQGYIVIAADYIGKGSSPAPDSYMVRESTVQACYDMLVAARAVLADLKLTTGDLFLSGWSQGAWNTMQFRNRLESLGIAVKAAATASTPTDLYLLLNRWINRRTSLDADWLVGSAVLLVNSYEHYYGLPGLSKAALKPQYWQTARDFYENRIGWSEASPKLPKSISELFQDDFAAASSLMANRFYRQLHQNQAYQWRYTTPSRYYYGTADEVVAPYIATLPVTYQEAVGGAAATAVFAGDRADHRGTFIFGVVDQKRWFDSLVDRQQQ</sequence>
<keyword evidence="1" id="KW-0732">Signal</keyword>
<feature type="signal peptide" evidence="1">
    <location>
        <begin position="1"/>
        <end position="23"/>
    </location>
</feature>
<dbReference type="PIRSF" id="PIRSF029171">
    <property type="entry name" value="Esterase_LipA"/>
    <property type="match status" value="1"/>
</dbReference>
<keyword evidence="3" id="KW-1185">Reference proteome</keyword>
<evidence type="ECO:0000313" key="2">
    <source>
        <dbReference type="EMBL" id="CAH2031831.1"/>
    </source>
</evidence>
<dbReference type="PANTHER" id="PTHR34853:SF1">
    <property type="entry name" value="LIPASE 5"/>
    <property type="match status" value="1"/>
</dbReference>
<dbReference type="InterPro" id="IPR029058">
    <property type="entry name" value="AB_hydrolase_fold"/>
</dbReference>
<reference evidence="2 3" key="1">
    <citation type="submission" date="2022-03" db="EMBL/GenBank/DDBJ databases">
        <authorList>
            <person name="Koch H."/>
        </authorList>
    </citation>
    <scope>NUCLEOTIDE SEQUENCE [LARGE SCALE GENOMIC DNA]</scope>
    <source>
        <strain evidence="2 3">G1</strain>
    </source>
</reference>
<evidence type="ECO:0000313" key="3">
    <source>
        <dbReference type="Proteomes" id="UP001295463"/>
    </source>
</evidence>
<dbReference type="RefSeq" id="WP_305732624.1">
    <property type="nucleotide sequence ID" value="NZ_OW150024.1"/>
</dbReference>
<name>A0ABM9D9B7_9BACT</name>
<dbReference type="PANTHER" id="PTHR34853">
    <property type="match status" value="1"/>
</dbReference>
<organism evidence="2 3">
    <name type="scientific">Trichlorobacter ammonificans</name>
    <dbReference type="NCBI Taxonomy" id="2916410"/>
    <lineage>
        <taxon>Bacteria</taxon>
        <taxon>Pseudomonadati</taxon>
        <taxon>Thermodesulfobacteriota</taxon>
        <taxon>Desulfuromonadia</taxon>
        <taxon>Geobacterales</taxon>
        <taxon>Geobacteraceae</taxon>
        <taxon>Trichlorobacter</taxon>
    </lineage>
</organism>
<evidence type="ECO:0000256" key="1">
    <source>
        <dbReference type="SAM" id="SignalP"/>
    </source>
</evidence>